<evidence type="ECO:0000256" key="3">
    <source>
        <dbReference type="ARBA" id="ARBA00023136"/>
    </source>
</evidence>
<dbReference type="GO" id="GO:0005375">
    <property type="term" value="F:copper ion transmembrane transporter activity"/>
    <property type="evidence" value="ECO:0007669"/>
    <property type="project" value="UniProtKB-UniRule"/>
</dbReference>
<feature type="transmembrane region" description="Helical" evidence="4">
    <location>
        <begin position="143"/>
        <end position="161"/>
    </location>
</feature>
<keyword evidence="6" id="KW-1185">Reference proteome</keyword>
<gene>
    <name evidence="5" type="ORF">TCE0_024r07818</name>
</gene>
<keyword evidence="3 4" id="KW-0472">Membrane</keyword>
<feature type="transmembrane region" description="Helical" evidence="4">
    <location>
        <begin position="167"/>
        <end position="187"/>
    </location>
</feature>
<accession>A0A6V8H8Y8</accession>
<comment type="caution">
    <text evidence="5">The sequence shown here is derived from an EMBL/GenBank/DDBJ whole genome shotgun (WGS) entry which is preliminary data.</text>
</comment>
<dbReference type="PANTHER" id="PTHR12483:SF120">
    <property type="entry name" value="HIGH-AFFINITY COPPER TRANSPORTER CTRA2"/>
    <property type="match status" value="1"/>
</dbReference>
<keyword evidence="4" id="KW-0813">Transport</keyword>
<evidence type="ECO:0000256" key="4">
    <source>
        <dbReference type="RuleBase" id="RU367022"/>
    </source>
</evidence>
<evidence type="ECO:0000313" key="5">
    <source>
        <dbReference type="EMBL" id="GAM37695.1"/>
    </source>
</evidence>
<sequence>MDMSGMSSSATSSSSSSTSSSIMTMAMVFTNSHSTPLYSSAWTPTTSGQYAGTCIFLIIFAIIGRCLVAFKAAMERRWLAIALDRRYVVVAGKRTESALSDADSDTVKTGTLTCQGVDETVRVVRQVTTETQPWRFSVDLPRAVLAFVVTGVSYLLMLAVMTMNVGYFMSVLAGTFIGELAVGRYIVHWSEH</sequence>
<comment type="similarity">
    <text evidence="4">Belongs to the copper transporter (Ctr) (TC 1.A.56) family. SLC31A subfamily.</text>
</comment>
<proteinExistence type="inferred from homology"/>
<keyword evidence="4" id="KW-0406">Ion transport</keyword>
<dbReference type="PANTHER" id="PTHR12483">
    <property type="entry name" value="SOLUTE CARRIER FAMILY 31 COPPER TRANSPORTERS"/>
    <property type="match status" value="1"/>
</dbReference>
<name>A0A6V8H8Y8_TALPI</name>
<keyword evidence="4" id="KW-0186">Copper</keyword>
<comment type="subcellular location">
    <subcellularLocation>
        <location evidence="4">Membrane</location>
        <topology evidence="4">Multi-pass membrane protein</topology>
    </subcellularLocation>
</comment>
<dbReference type="InterPro" id="IPR007274">
    <property type="entry name" value="Cop_transporter"/>
</dbReference>
<keyword evidence="1 4" id="KW-0812">Transmembrane</keyword>
<dbReference type="EMBL" id="DF933820">
    <property type="protein sequence ID" value="GAM37695.1"/>
    <property type="molecule type" value="Genomic_DNA"/>
</dbReference>
<dbReference type="GO" id="GO:0005886">
    <property type="term" value="C:plasma membrane"/>
    <property type="evidence" value="ECO:0007669"/>
    <property type="project" value="TreeGrafter"/>
</dbReference>
<dbReference type="Proteomes" id="UP000053095">
    <property type="component" value="Unassembled WGS sequence"/>
</dbReference>
<reference evidence="6" key="1">
    <citation type="journal article" date="2015" name="Genome Announc.">
        <title>Draft genome sequence of Talaromyces cellulolyticus strain Y-94, a source of lignocellulosic biomass-degrading enzymes.</title>
        <authorList>
            <person name="Fujii T."/>
            <person name="Koike H."/>
            <person name="Sawayama S."/>
            <person name="Yano S."/>
            <person name="Inoue H."/>
        </authorList>
    </citation>
    <scope>NUCLEOTIDE SEQUENCE [LARGE SCALE GENOMIC DNA]</scope>
    <source>
        <strain evidence="6">Y-94</strain>
    </source>
</reference>
<feature type="transmembrane region" description="Helical" evidence="4">
    <location>
        <begin position="50"/>
        <end position="70"/>
    </location>
</feature>
<evidence type="ECO:0000313" key="6">
    <source>
        <dbReference type="Proteomes" id="UP000053095"/>
    </source>
</evidence>
<dbReference type="AlphaFoldDB" id="A0A6V8H8Y8"/>
<evidence type="ECO:0000256" key="1">
    <source>
        <dbReference type="ARBA" id="ARBA00022692"/>
    </source>
</evidence>
<organism evidence="5 6">
    <name type="scientific">Talaromyces pinophilus</name>
    <name type="common">Penicillium pinophilum</name>
    <dbReference type="NCBI Taxonomy" id="128442"/>
    <lineage>
        <taxon>Eukaryota</taxon>
        <taxon>Fungi</taxon>
        <taxon>Dikarya</taxon>
        <taxon>Ascomycota</taxon>
        <taxon>Pezizomycotina</taxon>
        <taxon>Eurotiomycetes</taxon>
        <taxon>Eurotiomycetidae</taxon>
        <taxon>Eurotiales</taxon>
        <taxon>Trichocomaceae</taxon>
        <taxon>Talaromyces</taxon>
        <taxon>Talaromyces sect. Talaromyces</taxon>
    </lineage>
</organism>
<keyword evidence="4" id="KW-0187">Copper transport</keyword>
<protein>
    <recommendedName>
        <fullName evidence="4">Copper transport protein</fullName>
    </recommendedName>
</protein>
<evidence type="ECO:0000256" key="2">
    <source>
        <dbReference type="ARBA" id="ARBA00022989"/>
    </source>
</evidence>
<dbReference type="Pfam" id="PF04145">
    <property type="entry name" value="Ctr"/>
    <property type="match status" value="1"/>
</dbReference>
<keyword evidence="2 4" id="KW-1133">Transmembrane helix</keyword>